<organism evidence="2">
    <name type="scientific">marine sediment metagenome</name>
    <dbReference type="NCBI Taxonomy" id="412755"/>
    <lineage>
        <taxon>unclassified sequences</taxon>
        <taxon>metagenomes</taxon>
        <taxon>ecological metagenomes</taxon>
    </lineage>
</organism>
<proteinExistence type="predicted"/>
<comment type="caution">
    <text evidence="2">The sequence shown here is derived from an EMBL/GenBank/DDBJ whole genome shotgun (WGS) entry which is preliminary data.</text>
</comment>
<evidence type="ECO:0000313" key="2">
    <source>
        <dbReference type="EMBL" id="GAG34271.1"/>
    </source>
</evidence>
<feature type="non-terminal residue" evidence="2">
    <location>
        <position position="1"/>
    </location>
</feature>
<gene>
    <name evidence="2" type="ORF">S01H1_65079</name>
</gene>
<reference evidence="2" key="1">
    <citation type="journal article" date="2014" name="Front. Microbiol.">
        <title>High frequency of phylogenetically diverse reductive dehalogenase-homologous genes in deep subseafloor sedimentary metagenomes.</title>
        <authorList>
            <person name="Kawai M."/>
            <person name="Futagami T."/>
            <person name="Toyoda A."/>
            <person name="Takaki Y."/>
            <person name="Nishi S."/>
            <person name="Hori S."/>
            <person name="Arai W."/>
            <person name="Tsubouchi T."/>
            <person name="Morono Y."/>
            <person name="Uchiyama I."/>
            <person name="Ito T."/>
            <person name="Fujiyama A."/>
            <person name="Inagaki F."/>
            <person name="Takami H."/>
        </authorList>
    </citation>
    <scope>NUCLEOTIDE SEQUENCE</scope>
    <source>
        <strain evidence="2">Expedition CK06-06</strain>
    </source>
</reference>
<dbReference type="AlphaFoldDB" id="X0YBQ7"/>
<evidence type="ECO:0000256" key="1">
    <source>
        <dbReference type="SAM" id="MobiDB-lite"/>
    </source>
</evidence>
<feature type="compositionally biased region" description="Low complexity" evidence="1">
    <location>
        <begin position="44"/>
        <end position="62"/>
    </location>
</feature>
<sequence>KSDSTTDQTQQLFPTIQPEVKSDTPSPSDAAANLETSDKSKTGTDSPTTVKPTVKVPVSGGPEPTLWGKPLGSLASLNKVAADTDAVFILLAAEDQQKMQSVTSEIEAAARKIQSNGTRISAFTLQKDAPNYAQLTKQFPTPCVLAMVKGRGVSGVSGDITEAKLLQAFVRAASAISCGPSGCGPSGCGPLRPQ</sequence>
<dbReference type="EMBL" id="BARS01042941">
    <property type="protein sequence ID" value="GAG34271.1"/>
    <property type="molecule type" value="Genomic_DNA"/>
</dbReference>
<accession>X0YBQ7</accession>
<protein>
    <recommendedName>
        <fullName evidence="3">Thioredoxin domain-containing protein</fullName>
    </recommendedName>
</protein>
<feature type="compositionally biased region" description="Polar residues" evidence="1">
    <location>
        <begin position="1"/>
        <end position="14"/>
    </location>
</feature>
<feature type="region of interest" description="Disordered" evidence="1">
    <location>
        <begin position="1"/>
        <end position="62"/>
    </location>
</feature>
<name>X0YBQ7_9ZZZZ</name>
<evidence type="ECO:0008006" key="3">
    <source>
        <dbReference type="Google" id="ProtNLM"/>
    </source>
</evidence>